<comment type="caution">
    <text evidence="2">The sequence shown here is derived from an EMBL/GenBank/DDBJ whole genome shotgun (WGS) entry which is preliminary data.</text>
</comment>
<protein>
    <submittedName>
        <fullName evidence="2">Uncharacterized protein</fullName>
    </submittedName>
</protein>
<gene>
    <name evidence="2" type="ORF">GLW07_13240</name>
</gene>
<dbReference type="AlphaFoldDB" id="A0A845F0S6"/>
<feature type="transmembrane region" description="Helical" evidence="1">
    <location>
        <begin position="77"/>
        <end position="97"/>
    </location>
</feature>
<evidence type="ECO:0000256" key="1">
    <source>
        <dbReference type="SAM" id="Phobius"/>
    </source>
</evidence>
<keyword evidence="1" id="KW-1133">Transmembrane helix</keyword>
<evidence type="ECO:0000313" key="2">
    <source>
        <dbReference type="EMBL" id="MYL64315.1"/>
    </source>
</evidence>
<name>A0A845F0S6_9BACL</name>
<accession>A0A845F0S6</accession>
<dbReference type="RefSeq" id="WP_160919777.1">
    <property type="nucleotide sequence ID" value="NZ_JAIVAE010000015.1"/>
</dbReference>
<sequence length="100" mass="11274">MFYTYRSKRTTWRTVLFNIISVLTTLAMFLIDPVSSRSGESAAISIMFVILAGCVLSILFAFVVYRTSDEKKGWATIGLLFTLFNVSVIAYFIWIGISLV</sequence>
<dbReference type="EMBL" id="WMEY01000004">
    <property type="protein sequence ID" value="MYL64315.1"/>
    <property type="molecule type" value="Genomic_DNA"/>
</dbReference>
<feature type="transmembrane region" description="Helical" evidence="1">
    <location>
        <begin position="43"/>
        <end position="65"/>
    </location>
</feature>
<organism evidence="2 3">
    <name type="scientific">Guptibacillus hwajinpoensis</name>
    <dbReference type="NCBI Taxonomy" id="208199"/>
    <lineage>
        <taxon>Bacteria</taxon>
        <taxon>Bacillati</taxon>
        <taxon>Bacillota</taxon>
        <taxon>Bacilli</taxon>
        <taxon>Bacillales</taxon>
        <taxon>Guptibacillaceae</taxon>
        <taxon>Guptibacillus</taxon>
    </lineage>
</organism>
<reference evidence="2 3" key="1">
    <citation type="submission" date="2019-11" db="EMBL/GenBank/DDBJ databases">
        <title>Genome sequences of 17 halophilic strains isolated from different environments.</title>
        <authorList>
            <person name="Furrow R.E."/>
        </authorList>
    </citation>
    <scope>NUCLEOTIDE SEQUENCE [LARGE SCALE GENOMIC DNA]</scope>
    <source>
        <strain evidence="2 3">22506_14_FS</strain>
    </source>
</reference>
<dbReference type="Proteomes" id="UP000447833">
    <property type="component" value="Unassembled WGS sequence"/>
</dbReference>
<feature type="transmembrane region" description="Helical" evidence="1">
    <location>
        <begin position="12"/>
        <end position="31"/>
    </location>
</feature>
<evidence type="ECO:0000313" key="3">
    <source>
        <dbReference type="Proteomes" id="UP000447833"/>
    </source>
</evidence>
<keyword evidence="1" id="KW-0812">Transmembrane</keyword>
<keyword evidence="1" id="KW-0472">Membrane</keyword>
<proteinExistence type="predicted"/>